<evidence type="ECO:0000313" key="2">
    <source>
        <dbReference type="EMBL" id="KAH6597978.1"/>
    </source>
</evidence>
<name>A0ABQ8FGW4_9FUNG</name>
<dbReference type="Proteomes" id="UP001648503">
    <property type="component" value="Unassembled WGS sequence"/>
</dbReference>
<keyword evidence="1" id="KW-0472">Membrane</keyword>
<proteinExistence type="predicted"/>
<keyword evidence="3" id="KW-1185">Reference proteome</keyword>
<evidence type="ECO:0000256" key="1">
    <source>
        <dbReference type="SAM" id="Phobius"/>
    </source>
</evidence>
<dbReference type="EMBL" id="JAFCIX010000125">
    <property type="protein sequence ID" value="KAH6597978.1"/>
    <property type="molecule type" value="Genomic_DNA"/>
</dbReference>
<accession>A0ABQ8FGW4</accession>
<keyword evidence="1" id="KW-0812">Transmembrane</keyword>
<keyword evidence="1" id="KW-1133">Transmembrane helix</keyword>
<feature type="transmembrane region" description="Helical" evidence="1">
    <location>
        <begin position="126"/>
        <end position="144"/>
    </location>
</feature>
<gene>
    <name evidence="2" type="ORF">BASA50_004132</name>
</gene>
<sequence>MADSNGRKHQRRPSFDPGVYMLQSEGMPESTSAFRRQLYEHRHRLYRTYEAVVPKSGPVSDEDDQACFLDFIDTVCIDLRISYGVGMYFLHLFICNAMWRRVFYCPPPALDDLVHMHQLEMDAAAMDWWGSSLLSFLLPWKWLWPWPRFSCSTRPFMFVDFSDQIQLAYYLTAFVSYHIYPALDAWLVTFGTHLINGMLCMCFWFGDPTRTAVWMLSGKGPTPTGHYKSWNSLWVPLLMWWMYLLGRRNIMSILSWQQLERLEMQKREHSELDAELAKDKNSANRARDRWHLWFNKDA</sequence>
<organism evidence="2 3">
    <name type="scientific">Batrachochytrium salamandrivorans</name>
    <dbReference type="NCBI Taxonomy" id="1357716"/>
    <lineage>
        <taxon>Eukaryota</taxon>
        <taxon>Fungi</taxon>
        <taxon>Fungi incertae sedis</taxon>
        <taxon>Chytridiomycota</taxon>
        <taxon>Chytridiomycota incertae sedis</taxon>
        <taxon>Chytridiomycetes</taxon>
        <taxon>Rhizophydiales</taxon>
        <taxon>Rhizophydiales incertae sedis</taxon>
        <taxon>Batrachochytrium</taxon>
    </lineage>
</organism>
<reference evidence="2 3" key="1">
    <citation type="submission" date="2021-02" db="EMBL/GenBank/DDBJ databases">
        <title>Variation within the Batrachochytrium salamandrivorans European outbreak.</title>
        <authorList>
            <person name="Kelly M."/>
            <person name="Pasmans F."/>
            <person name="Shea T.P."/>
            <person name="Munoz J.F."/>
            <person name="Carranza S."/>
            <person name="Cuomo C.A."/>
            <person name="Martel A."/>
        </authorList>
    </citation>
    <scope>NUCLEOTIDE SEQUENCE [LARGE SCALE GENOMIC DNA]</scope>
    <source>
        <strain evidence="2 3">AMFP18/2</strain>
    </source>
</reference>
<comment type="caution">
    <text evidence="2">The sequence shown here is derived from an EMBL/GenBank/DDBJ whole genome shotgun (WGS) entry which is preliminary data.</text>
</comment>
<feature type="transmembrane region" description="Helical" evidence="1">
    <location>
        <begin position="164"/>
        <end position="180"/>
    </location>
</feature>
<evidence type="ECO:0008006" key="4">
    <source>
        <dbReference type="Google" id="ProtNLM"/>
    </source>
</evidence>
<protein>
    <recommendedName>
        <fullName evidence="4">TLC domain-containing protein</fullName>
    </recommendedName>
</protein>
<evidence type="ECO:0000313" key="3">
    <source>
        <dbReference type="Proteomes" id="UP001648503"/>
    </source>
</evidence>